<sequence>MSLQIPLSFPVFKGSENLYTQQAISSGHIATFGSFINKFESKLSRRLKSHECVALNSGTSALHLAMVLLGIGAGDEVICQSFTFCASANPIVYLGASPIFVDSEKSSWNICPEILEDTILSRISKGKKPKAIVVVHLFGMPAKMREIMEISTKYNIPILEDAAEAVGSKYLDKSCGTFGEIGVFSFNGNKIITSGGGGALISDDTALIQRAKHLSTQAREDLPYYHHLEIGYNFKMNNLAASIGLAQLEQLDSFIRKRRAINANYRSLLKDFVGISFQTEGKESKSNYWLTAILIDKEKTGFSNNQLRNSLMKKGIESRFLWKPLHTQPIFNKTSYYGGSLSEKLFENGLCLPSSVNLSFQDQEMIVEIMHEELSKTFK</sequence>
<evidence type="ECO:0000256" key="2">
    <source>
        <dbReference type="PIRSR" id="PIRSR000390-1"/>
    </source>
</evidence>
<gene>
    <name evidence="5" type="ORF">SAMN04489723_109134</name>
</gene>
<dbReference type="SUPFAM" id="SSF53383">
    <property type="entry name" value="PLP-dependent transferases"/>
    <property type="match status" value="1"/>
</dbReference>
<dbReference type="GO" id="GO:0030170">
    <property type="term" value="F:pyridoxal phosphate binding"/>
    <property type="evidence" value="ECO:0007669"/>
    <property type="project" value="TreeGrafter"/>
</dbReference>
<dbReference type="InterPro" id="IPR015424">
    <property type="entry name" value="PyrdxlP-dep_Trfase"/>
</dbReference>
<name>A0A1I1AVT5_9BACT</name>
<dbReference type="Proteomes" id="UP000198790">
    <property type="component" value="Unassembled WGS sequence"/>
</dbReference>
<dbReference type="InterPro" id="IPR000653">
    <property type="entry name" value="DegT/StrS_aminotransferase"/>
</dbReference>
<dbReference type="PANTHER" id="PTHR30244">
    <property type="entry name" value="TRANSAMINASE"/>
    <property type="match status" value="1"/>
</dbReference>
<dbReference type="Gene3D" id="3.40.640.10">
    <property type="entry name" value="Type I PLP-dependent aspartate aminotransferase-like (Major domain)"/>
    <property type="match status" value="1"/>
</dbReference>
<reference evidence="5 6" key="1">
    <citation type="submission" date="2016-10" db="EMBL/GenBank/DDBJ databases">
        <authorList>
            <person name="de Groot N.N."/>
        </authorList>
    </citation>
    <scope>NUCLEOTIDE SEQUENCE [LARGE SCALE GENOMIC DNA]</scope>
    <source>
        <strain evidence="5 6">DSM 23399</strain>
    </source>
</reference>
<protein>
    <submittedName>
        <fullName evidence="5">dTDP-4-amino-4,6-dideoxygalactose transaminase</fullName>
    </submittedName>
</protein>
<evidence type="ECO:0000313" key="5">
    <source>
        <dbReference type="EMBL" id="SFB41526.1"/>
    </source>
</evidence>
<dbReference type="CDD" id="cd00616">
    <property type="entry name" value="AHBA_syn"/>
    <property type="match status" value="1"/>
</dbReference>
<dbReference type="PANTHER" id="PTHR30244:SF34">
    <property type="entry name" value="DTDP-4-AMINO-4,6-DIDEOXYGALACTOSE TRANSAMINASE"/>
    <property type="match status" value="1"/>
</dbReference>
<evidence type="ECO:0000313" key="6">
    <source>
        <dbReference type="Proteomes" id="UP000198790"/>
    </source>
</evidence>
<dbReference type="Gene3D" id="3.90.1150.10">
    <property type="entry name" value="Aspartate Aminotransferase, domain 1"/>
    <property type="match status" value="1"/>
</dbReference>
<organism evidence="5 6">
    <name type="scientific">Algoriphagus aquimarinus</name>
    <dbReference type="NCBI Taxonomy" id="237018"/>
    <lineage>
        <taxon>Bacteria</taxon>
        <taxon>Pseudomonadati</taxon>
        <taxon>Bacteroidota</taxon>
        <taxon>Cytophagia</taxon>
        <taxon>Cytophagales</taxon>
        <taxon>Cyclobacteriaceae</taxon>
        <taxon>Algoriphagus</taxon>
    </lineage>
</organism>
<dbReference type="GO" id="GO:0008483">
    <property type="term" value="F:transaminase activity"/>
    <property type="evidence" value="ECO:0007669"/>
    <property type="project" value="TreeGrafter"/>
</dbReference>
<dbReference type="STRING" id="237018.SAMN04489723_109134"/>
<dbReference type="EMBL" id="FOKK01000009">
    <property type="protein sequence ID" value="SFB41526.1"/>
    <property type="molecule type" value="Genomic_DNA"/>
</dbReference>
<evidence type="ECO:0000256" key="1">
    <source>
        <dbReference type="ARBA" id="ARBA00037999"/>
    </source>
</evidence>
<proteinExistence type="inferred from homology"/>
<evidence type="ECO:0000256" key="3">
    <source>
        <dbReference type="PIRSR" id="PIRSR000390-2"/>
    </source>
</evidence>
<feature type="active site" description="Proton acceptor" evidence="2">
    <location>
        <position position="190"/>
    </location>
</feature>
<dbReference type="OrthoDB" id="9810913at2"/>
<comment type="similarity">
    <text evidence="1 4">Belongs to the DegT/DnrJ/EryC1 family.</text>
</comment>
<keyword evidence="6" id="KW-1185">Reference proteome</keyword>
<dbReference type="GO" id="GO:0000271">
    <property type="term" value="P:polysaccharide biosynthetic process"/>
    <property type="evidence" value="ECO:0007669"/>
    <property type="project" value="TreeGrafter"/>
</dbReference>
<evidence type="ECO:0000256" key="4">
    <source>
        <dbReference type="RuleBase" id="RU004508"/>
    </source>
</evidence>
<dbReference type="InterPro" id="IPR015422">
    <property type="entry name" value="PyrdxlP-dep_Trfase_small"/>
</dbReference>
<keyword evidence="3 4" id="KW-0663">Pyridoxal phosphate</keyword>
<accession>A0A1I1AVT5</accession>
<dbReference type="AlphaFoldDB" id="A0A1I1AVT5"/>
<dbReference type="Pfam" id="PF01041">
    <property type="entry name" value="DegT_DnrJ_EryC1"/>
    <property type="match status" value="1"/>
</dbReference>
<dbReference type="RefSeq" id="WP_092898196.1">
    <property type="nucleotide sequence ID" value="NZ_FOKK01000009.1"/>
</dbReference>
<feature type="modified residue" description="N6-(pyridoxal phosphate)lysine" evidence="3">
    <location>
        <position position="190"/>
    </location>
</feature>
<dbReference type="PIRSF" id="PIRSF000390">
    <property type="entry name" value="PLP_StrS"/>
    <property type="match status" value="1"/>
</dbReference>
<dbReference type="InterPro" id="IPR015421">
    <property type="entry name" value="PyrdxlP-dep_Trfase_major"/>
</dbReference>